<accession>A0A376G510</accession>
<evidence type="ECO:0000256" key="9">
    <source>
        <dbReference type="RuleBase" id="RU003357"/>
    </source>
</evidence>
<dbReference type="Pfam" id="PF00593">
    <property type="entry name" value="TonB_dep_Rec_b-barrel"/>
    <property type="match status" value="1"/>
</dbReference>
<dbReference type="InterPro" id="IPR036942">
    <property type="entry name" value="Beta-barrel_TonB_sf"/>
</dbReference>
<protein>
    <submittedName>
        <fullName evidence="13">Outer membrane receptor for Fe3+-dicitrate</fullName>
    </submittedName>
</protein>
<dbReference type="GO" id="GO:0044718">
    <property type="term" value="P:siderophore transmembrane transport"/>
    <property type="evidence" value="ECO:0007669"/>
    <property type="project" value="TreeGrafter"/>
</dbReference>
<dbReference type="AlphaFoldDB" id="A0A376G510"/>
<keyword evidence="13" id="KW-0675">Receptor</keyword>
<evidence type="ECO:0000256" key="2">
    <source>
        <dbReference type="ARBA" id="ARBA00022448"/>
    </source>
</evidence>
<dbReference type="GO" id="GO:0009279">
    <property type="term" value="C:cell outer membrane"/>
    <property type="evidence" value="ECO:0007669"/>
    <property type="project" value="UniProtKB-SubCell"/>
</dbReference>
<evidence type="ECO:0000256" key="3">
    <source>
        <dbReference type="ARBA" id="ARBA00022452"/>
    </source>
</evidence>
<feature type="domain" description="TonB-dependent receptor plug" evidence="12">
    <location>
        <begin position="61"/>
        <end position="170"/>
    </location>
</feature>
<keyword evidence="5 9" id="KW-0798">TonB box</keyword>
<organism evidence="13 14">
    <name type="scientific">Empedobacter falsenii</name>
    <dbReference type="NCBI Taxonomy" id="343874"/>
    <lineage>
        <taxon>Bacteria</taxon>
        <taxon>Pseudomonadati</taxon>
        <taxon>Bacteroidota</taxon>
        <taxon>Flavobacteriia</taxon>
        <taxon>Flavobacteriales</taxon>
        <taxon>Weeksellaceae</taxon>
        <taxon>Empedobacter</taxon>
    </lineage>
</organism>
<dbReference type="InterPro" id="IPR037066">
    <property type="entry name" value="Plug_dom_sf"/>
</dbReference>
<evidence type="ECO:0000313" key="14">
    <source>
        <dbReference type="Proteomes" id="UP000254737"/>
    </source>
</evidence>
<evidence type="ECO:0000256" key="10">
    <source>
        <dbReference type="SAM" id="SignalP"/>
    </source>
</evidence>
<feature type="chain" id="PRO_5016894856" evidence="10">
    <location>
        <begin position="24"/>
        <end position="818"/>
    </location>
</feature>
<dbReference type="InterPro" id="IPR012910">
    <property type="entry name" value="Plug_dom"/>
</dbReference>
<keyword evidence="6 8" id="KW-0472">Membrane</keyword>
<name>A0A376G510_9FLAO</name>
<gene>
    <name evidence="13" type="ORF">NCTC13456_00640</name>
</gene>
<dbReference type="InterPro" id="IPR000531">
    <property type="entry name" value="Beta-barrel_TonB"/>
</dbReference>
<dbReference type="GO" id="GO:0015344">
    <property type="term" value="F:siderophore uptake transmembrane transporter activity"/>
    <property type="evidence" value="ECO:0007669"/>
    <property type="project" value="TreeGrafter"/>
</dbReference>
<dbReference type="Proteomes" id="UP000254737">
    <property type="component" value="Unassembled WGS sequence"/>
</dbReference>
<feature type="signal peptide" evidence="10">
    <location>
        <begin position="1"/>
        <end position="23"/>
    </location>
</feature>
<proteinExistence type="inferred from homology"/>
<evidence type="ECO:0000313" key="13">
    <source>
        <dbReference type="EMBL" id="STD53726.1"/>
    </source>
</evidence>
<keyword evidence="10" id="KW-0732">Signal</keyword>
<evidence type="ECO:0000256" key="4">
    <source>
        <dbReference type="ARBA" id="ARBA00022692"/>
    </source>
</evidence>
<evidence type="ECO:0000259" key="12">
    <source>
        <dbReference type="Pfam" id="PF07715"/>
    </source>
</evidence>
<sequence>MRLNSMKLLLVGAFALTATLSFAQVVEPTDSTKVVQQEDENVSLVETLIIGKGVIDLAEDRKTPVASTTITKEQIERSTGGGDDITKAFVNTPSVYVAGQSGGFGDSRVVTRGFDQSNTAFLLNGQPINDMESGRVYWSNWSGMSDIASAIQIQRGLGSSKIAISSVGGTYNFITKATEKKEGGVFRAGIANDYYYTSTLAYNTGLINNKFGVSLLLSHWQGNGYNKGTKGQGQNYFISFGYKPSKNHTLNFLLTGAPQWHDQNYAQPISTLLKYGRKFNGNQGYLHGELFNERRNFYHKPVMNINWDFDINDKTSLSTVLYGSWGRGGGTGPLGRATTDSDTGLKLIQNQFDRQSQAGGASSYAIRSNVNNHQWYGMLSNLKHKFTDKLNLNVGFDLRAYEGDHFQQLANLMGGDYYTVRSGTNVRYPNGYNVSKTFSTKNPWKLNNYAKNDTEKTSYDDRERVNYGGLFTQLEYSTDAFSTFFQGSVSNQTNQRWDYFKYTEENEKSEKLSNWGYNLKGGVSFTIAENHMIFANSGFYSRQPFSRALFLRNSNEANNNTKNEEVLGIEFGYKFKARNFWANLNGYYTNWKNRVTTDSRTATSTDISKYGVESGSIINLVNQGVEQRHKGLELEMGYKLMRVLELTGFASLGDWKYRGQSTTFVYGDNQNYLDTTSENLDKLKVGDAAQTQFGLGMNYKVIKSISVNANYRYQGDLYSSRVSSVVDDTSTRGSGNLKLPSYNLMDAGISWEHKLTDRNKLTLRFNVNNVFNHIYISESRTNYQEDYRGAETYKGLNVNNEIYFGYGRTWNATIKITI</sequence>
<keyword evidence="2 8" id="KW-0813">Transport</keyword>
<evidence type="ECO:0000256" key="1">
    <source>
        <dbReference type="ARBA" id="ARBA00004571"/>
    </source>
</evidence>
<evidence type="ECO:0000256" key="5">
    <source>
        <dbReference type="ARBA" id="ARBA00023077"/>
    </source>
</evidence>
<keyword evidence="3 8" id="KW-1134">Transmembrane beta strand</keyword>
<dbReference type="EMBL" id="UFXS01000001">
    <property type="protein sequence ID" value="STD53726.1"/>
    <property type="molecule type" value="Genomic_DNA"/>
</dbReference>
<reference evidence="13 14" key="1">
    <citation type="submission" date="2018-06" db="EMBL/GenBank/DDBJ databases">
        <authorList>
            <consortium name="Pathogen Informatics"/>
            <person name="Doyle S."/>
        </authorList>
    </citation>
    <scope>NUCLEOTIDE SEQUENCE [LARGE SCALE GENOMIC DNA]</scope>
    <source>
        <strain evidence="13 14">NCTC13456</strain>
    </source>
</reference>
<dbReference type="PANTHER" id="PTHR30069:SF39">
    <property type="entry name" value="BLL6183 PROTEIN"/>
    <property type="match status" value="1"/>
</dbReference>
<dbReference type="STRING" id="343874.GCA_000805695_01682"/>
<comment type="similarity">
    <text evidence="8 9">Belongs to the TonB-dependent receptor family.</text>
</comment>
<dbReference type="SUPFAM" id="SSF56935">
    <property type="entry name" value="Porins"/>
    <property type="match status" value="1"/>
</dbReference>
<dbReference type="Gene3D" id="2.170.130.10">
    <property type="entry name" value="TonB-dependent receptor, plug domain"/>
    <property type="match status" value="1"/>
</dbReference>
<keyword evidence="4 8" id="KW-0812">Transmembrane</keyword>
<dbReference type="Gene3D" id="2.40.170.20">
    <property type="entry name" value="TonB-dependent receptor, beta-barrel domain"/>
    <property type="match status" value="1"/>
</dbReference>
<comment type="subcellular location">
    <subcellularLocation>
        <location evidence="1 8">Cell outer membrane</location>
        <topology evidence="1 8">Multi-pass membrane protein</topology>
    </subcellularLocation>
</comment>
<evidence type="ECO:0000256" key="7">
    <source>
        <dbReference type="ARBA" id="ARBA00023237"/>
    </source>
</evidence>
<evidence type="ECO:0000259" key="11">
    <source>
        <dbReference type="Pfam" id="PF00593"/>
    </source>
</evidence>
<dbReference type="PROSITE" id="PS52016">
    <property type="entry name" value="TONB_DEPENDENT_REC_3"/>
    <property type="match status" value="1"/>
</dbReference>
<dbReference type="InterPro" id="IPR039426">
    <property type="entry name" value="TonB-dep_rcpt-like"/>
</dbReference>
<evidence type="ECO:0000256" key="8">
    <source>
        <dbReference type="PROSITE-ProRule" id="PRU01360"/>
    </source>
</evidence>
<evidence type="ECO:0000256" key="6">
    <source>
        <dbReference type="ARBA" id="ARBA00023136"/>
    </source>
</evidence>
<dbReference type="PANTHER" id="PTHR30069">
    <property type="entry name" value="TONB-DEPENDENT OUTER MEMBRANE RECEPTOR"/>
    <property type="match status" value="1"/>
</dbReference>
<dbReference type="Pfam" id="PF07715">
    <property type="entry name" value="Plug"/>
    <property type="match status" value="1"/>
</dbReference>
<feature type="domain" description="TonB-dependent receptor-like beta-barrel" evidence="11">
    <location>
        <begin position="261"/>
        <end position="770"/>
    </location>
</feature>
<keyword evidence="7 8" id="KW-0998">Cell outer membrane</keyword>